<sequence>MDKEMIEFTLWYDSYNRWAKEDLSYVINANEISEAVYLGDYTMTIKGVNVDKVDNDELMDKLIQYEKVHPNFSRGDKGDMKVFFNFKI</sequence>
<protein>
    <submittedName>
        <fullName evidence="1">Uncharacterized protein</fullName>
    </submittedName>
</protein>
<comment type="caution">
    <text evidence="1">The sequence shown here is derived from an EMBL/GenBank/DDBJ whole genome shotgun (WGS) entry which is preliminary data.</text>
</comment>
<dbReference type="EMBL" id="JARZFX010000005">
    <property type="protein sequence ID" value="MEC5424324.1"/>
    <property type="molecule type" value="Genomic_DNA"/>
</dbReference>
<evidence type="ECO:0000313" key="2">
    <source>
        <dbReference type="Proteomes" id="UP001335737"/>
    </source>
</evidence>
<name>A0ABU6KIV4_9BACI</name>
<reference evidence="1 2" key="1">
    <citation type="journal article" date="2024" name="Int. J. Syst. Evol. Microbiol.">
        <title>Virgibacillus tibetensis sp. nov., isolated from salt lake on the Tibetan Plateau of China.</title>
        <authorList>
            <person name="Phurbu D."/>
            <person name="Liu Z.-X."/>
            <person name="Wang R."/>
            <person name="Zheng Y.-Y."/>
            <person name="Liu H.-C."/>
            <person name="Zhou Y.-G."/>
            <person name="Yu Y.-J."/>
            <person name="Li A.-H."/>
        </authorList>
    </citation>
    <scope>NUCLEOTIDE SEQUENCE [LARGE SCALE GENOMIC DNA]</scope>
    <source>
        <strain evidence="1 2">C22-A2</strain>
    </source>
</reference>
<dbReference type="Proteomes" id="UP001335737">
    <property type="component" value="Unassembled WGS sequence"/>
</dbReference>
<gene>
    <name evidence="1" type="ORF">QGM71_12560</name>
</gene>
<keyword evidence="2" id="KW-1185">Reference proteome</keyword>
<dbReference type="RefSeq" id="WP_327607888.1">
    <property type="nucleotide sequence ID" value="NZ_JARZFX010000005.1"/>
</dbReference>
<proteinExistence type="predicted"/>
<organism evidence="1 2">
    <name type="scientific">Virgibacillus tibetensis</name>
    <dbReference type="NCBI Taxonomy" id="3042313"/>
    <lineage>
        <taxon>Bacteria</taxon>
        <taxon>Bacillati</taxon>
        <taxon>Bacillota</taxon>
        <taxon>Bacilli</taxon>
        <taxon>Bacillales</taxon>
        <taxon>Bacillaceae</taxon>
        <taxon>Virgibacillus</taxon>
    </lineage>
</organism>
<evidence type="ECO:0000313" key="1">
    <source>
        <dbReference type="EMBL" id="MEC5424324.1"/>
    </source>
</evidence>
<accession>A0ABU6KIV4</accession>